<sequence length="89" mass="10272">MEFEWDEAKHAQTLHNRGLGFDDGARIFAGPIIVWPDTRRDYGEPRFRAVGRTAQDILHVAFTYRGDTIRIISVRRASRKEIATWLSNA</sequence>
<gene>
    <name evidence="1" type="ORF">SIL87_06855</name>
</gene>
<evidence type="ECO:0000313" key="1">
    <source>
        <dbReference type="EMBL" id="MDX5930479.1"/>
    </source>
</evidence>
<accession>A0AAW9DMT6</accession>
<dbReference type="Gene3D" id="3.10.450.530">
    <property type="entry name" value="Ribonuclease toxin, BrnT, of type II toxin-antitoxin system"/>
    <property type="match status" value="1"/>
</dbReference>
<dbReference type="EMBL" id="JAWXYB010000018">
    <property type="protein sequence ID" value="MDX5930479.1"/>
    <property type="molecule type" value="Genomic_DNA"/>
</dbReference>
<comment type="caution">
    <text evidence="1">The sequence shown here is derived from an EMBL/GenBank/DDBJ whole genome shotgun (WGS) entry which is preliminary data.</text>
</comment>
<evidence type="ECO:0000313" key="2">
    <source>
        <dbReference type="Proteomes" id="UP001279553"/>
    </source>
</evidence>
<dbReference type="AlphaFoldDB" id="A0AAW9DMT6"/>
<organism evidence="1 2">
    <name type="scientific">Acidiphilium acidophilum</name>
    <name type="common">Thiobacillus acidophilus</name>
    <dbReference type="NCBI Taxonomy" id="76588"/>
    <lineage>
        <taxon>Bacteria</taxon>
        <taxon>Pseudomonadati</taxon>
        <taxon>Pseudomonadota</taxon>
        <taxon>Alphaproteobacteria</taxon>
        <taxon>Acetobacterales</taxon>
        <taxon>Acidocellaceae</taxon>
        <taxon>Acidiphilium</taxon>
    </lineage>
</organism>
<name>A0AAW9DMT6_ACIAO</name>
<dbReference type="Pfam" id="PF04365">
    <property type="entry name" value="BrnT_toxin"/>
    <property type="match status" value="1"/>
</dbReference>
<dbReference type="Proteomes" id="UP001279553">
    <property type="component" value="Unassembled WGS sequence"/>
</dbReference>
<dbReference type="InterPro" id="IPR038573">
    <property type="entry name" value="BrnT_sf"/>
</dbReference>
<dbReference type="RefSeq" id="WP_319613424.1">
    <property type="nucleotide sequence ID" value="NZ_JAWXYB010000018.1"/>
</dbReference>
<reference evidence="1 2" key="1">
    <citation type="submission" date="2023-11" db="EMBL/GenBank/DDBJ databases">
        <title>MicrobeMod: A computational toolkit for identifying prokaryotic methylation and restriction-modification with nanopore sequencing.</title>
        <authorList>
            <person name="Crits-Christoph A."/>
            <person name="Kang S.C."/>
            <person name="Lee H."/>
            <person name="Ostrov N."/>
        </authorList>
    </citation>
    <scope>NUCLEOTIDE SEQUENCE [LARGE SCALE GENOMIC DNA]</scope>
    <source>
        <strain evidence="1 2">DSMZ 700</strain>
    </source>
</reference>
<keyword evidence="2" id="KW-1185">Reference proteome</keyword>
<protein>
    <submittedName>
        <fullName evidence="1">BrnT family toxin</fullName>
    </submittedName>
</protein>
<proteinExistence type="predicted"/>
<dbReference type="InterPro" id="IPR007460">
    <property type="entry name" value="BrnT_toxin"/>
</dbReference>